<comment type="caution">
    <text evidence="2">The sequence shown here is derived from an EMBL/GenBank/DDBJ whole genome shotgun (WGS) entry which is preliminary data.</text>
</comment>
<reference evidence="2 3" key="1">
    <citation type="journal article" date="2014" name="Agronomy (Basel)">
        <title>A Draft Genome Sequence for Ensete ventricosum, the Drought-Tolerant Tree Against Hunger.</title>
        <authorList>
            <person name="Harrison J."/>
            <person name="Moore K.A."/>
            <person name="Paszkiewicz K."/>
            <person name="Jones T."/>
            <person name="Grant M."/>
            <person name="Ambacheew D."/>
            <person name="Muzemil S."/>
            <person name="Studholme D.J."/>
        </authorList>
    </citation>
    <scope>NUCLEOTIDE SEQUENCE [LARGE SCALE GENOMIC DNA]</scope>
</reference>
<proteinExistence type="predicted"/>
<feature type="region of interest" description="Disordered" evidence="1">
    <location>
        <begin position="1"/>
        <end position="22"/>
    </location>
</feature>
<evidence type="ECO:0000313" key="2">
    <source>
        <dbReference type="EMBL" id="RRT73265.1"/>
    </source>
</evidence>
<protein>
    <submittedName>
        <fullName evidence="2">Uncharacterized protein</fullName>
    </submittedName>
</protein>
<dbReference type="AlphaFoldDB" id="A0A427AAJ7"/>
<dbReference type="Proteomes" id="UP000287651">
    <property type="component" value="Unassembled WGS sequence"/>
</dbReference>
<evidence type="ECO:0000256" key="1">
    <source>
        <dbReference type="SAM" id="MobiDB-lite"/>
    </source>
</evidence>
<gene>
    <name evidence="2" type="ORF">B296_00008803</name>
</gene>
<dbReference type="EMBL" id="AMZH03003142">
    <property type="protein sequence ID" value="RRT73265.1"/>
    <property type="molecule type" value="Genomic_DNA"/>
</dbReference>
<evidence type="ECO:0000313" key="3">
    <source>
        <dbReference type="Proteomes" id="UP000287651"/>
    </source>
</evidence>
<sequence>MVDRIPNPSVSPPQFQFKAPRSSAPRLRLADHAAVIETIAFAGLKGAIPAPKRETAEQRTRGGKRVPVADYEATATSGTRARCFAGEHRTGVSRHWEASKYAHEHVVGYRSSLGSANPASGATILVTPDISTAINIGTCRNPSQPT</sequence>
<accession>A0A427AAJ7</accession>
<organism evidence="2 3">
    <name type="scientific">Ensete ventricosum</name>
    <name type="common">Abyssinian banana</name>
    <name type="synonym">Musa ensete</name>
    <dbReference type="NCBI Taxonomy" id="4639"/>
    <lineage>
        <taxon>Eukaryota</taxon>
        <taxon>Viridiplantae</taxon>
        <taxon>Streptophyta</taxon>
        <taxon>Embryophyta</taxon>
        <taxon>Tracheophyta</taxon>
        <taxon>Spermatophyta</taxon>
        <taxon>Magnoliopsida</taxon>
        <taxon>Liliopsida</taxon>
        <taxon>Zingiberales</taxon>
        <taxon>Musaceae</taxon>
        <taxon>Ensete</taxon>
    </lineage>
</organism>
<name>A0A427AAJ7_ENSVE</name>